<proteinExistence type="predicted"/>
<dbReference type="Proteomes" id="UP000427769">
    <property type="component" value="Chromosome"/>
</dbReference>
<evidence type="ECO:0000313" key="2">
    <source>
        <dbReference type="Proteomes" id="UP000427769"/>
    </source>
</evidence>
<name>A0A5K7YZT7_9BACT</name>
<gene>
    <name evidence="1" type="ORF">DSCW_23330</name>
</gene>
<accession>A0A5K7YZT7</accession>
<sequence>MKLIDYYETRIPIWEAARVQELFELARKEYPDIKSIDDAIIQADGFHLKELPFHLLSLTIVFPKKLLPRTKKKFRLSGRYLPDWIKPHVLAFDAKGWMKKGVPFDQLKEYHRTLVEAITTFRIWTRALNYRLRKEIYGHYIIDLVIEKDPKAREELFALLQVGLIAKNNRVDEDLIESEADMSIALSIKKSREGAPPLESFIEDIGLPDHDQIKIGKILQGKNTQEAKLFSDAIAGVFRCLPGEFENDLKNYKEKCRTEKHKFNDGTLSIDELVENRPQIVPKDSSTGMQLDIKLTFDRLSKEFEKPQYIKIKPIFDAMRRDPEISDSDLAKICGIHRNTVPKRKKELKSIYRKLTS</sequence>
<dbReference type="EMBL" id="AP021875">
    <property type="protein sequence ID" value="BBO74916.1"/>
    <property type="molecule type" value="Genomic_DNA"/>
</dbReference>
<keyword evidence="2" id="KW-1185">Reference proteome</keyword>
<organism evidence="1 2">
    <name type="scientific">Desulfosarcina widdelii</name>
    <dbReference type="NCBI Taxonomy" id="947919"/>
    <lineage>
        <taxon>Bacteria</taxon>
        <taxon>Pseudomonadati</taxon>
        <taxon>Thermodesulfobacteriota</taxon>
        <taxon>Desulfobacteria</taxon>
        <taxon>Desulfobacterales</taxon>
        <taxon>Desulfosarcinaceae</taxon>
        <taxon>Desulfosarcina</taxon>
    </lineage>
</organism>
<dbReference type="RefSeq" id="WP_155303889.1">
    <property type="nucleotide sequence ID" value="NZ_AP021875.1"/>
</dbReference>
<protein>
    <submittedName>
        <fullName evidence="1">Uncharacterized protein</fullName>
    </submittedName>
</protein>
<reference evidence="1 2" key="1">
    <citation type="submission" date="2019-11" db="EMBL/GenBank/DDBJ databases">
        <title>Comparative genomics of hydrocarbon-degrading Desulfosarcina strains.</title>
        <authorList>
            <person name="Watanabe M."/>
            <person name="Kojima H."/>
            <person name="Fukui M."/>
        </authorList>
    </citation>
    <scope>NUCLEOTIDE SEQUENCE [LARGE SCALE GENOMIC DNA]</scope>
    <source>
        <strain evidence="1 2">PP31</strain>
    </source>
</reference>
<dbReference type="KEGG" id="dwd:DSCW_23330"/>
<evidence type="ECO:0000313" key="1">
    <source>
        <dbReference type="EMBL" id="BBO74916.1"/>
    </source>
</evidence>
<dbReference type="AlphaFoldDB" id="A0A5K7YZT7"/>